<protein>
    <recommendedName>
        <fullName evidence="4">Reverse transcriptase domain-containing protein</fullName>
    </recommendedName>
</protein>
<dbReference type="EMBL" id="BQNB010014451">
    <property type="protein sequence ID" value="GJT28323.1"/>
    <property type="molecule type" value="Genomic_DNA"/>
</dbReference>
<feature type="compositionally biased region" description="Basic and acidic residues" evidence="1">
    <location>
        <begin position="209"/>
        <end position="226"/>
    </location>
</feature>
<accession>A0ABQ5CPS4</accession>
<evidence type="ECO:0000313" key="3">
    <source>
        <dbReference type="Proteomes" id="UP001151760"/>
    </source>
</evidence>
<evidence type="ECO:0000256" key="1">
    <source>
        <dbReference type="SAM" id="MobiDB-lite"/>
    </source>
</evidence>
<gene>
    <name evidence="2" type="ORF">Tco_0908598</name>
</gene>
<evidence type="ECO:0000313" key="2">
    <source>
        <dbReference type="EMBL" id="GJT28323.1"/>
    </source>
</evidence>
<dbReference type="PANTHER" id="PTHR33240">
    <property type="entry name" value="OS08G0508500 PROTEIN"/>
    <property type="match status" value="1"/>
</dbReference>
<name>A0ABQ5CPS4_9ASTR</name>
<comment type="caution">
    <text evidence="2">The sequence shown here is derived from an EMBL/GenBank/DDBJ whole genome shotgun (WGS) entry which is preliminary data.</text>
</comment>
<reference evidence="2" key="1">
    <citation type="journal article" date="2022" name="Int. J. Mol. Sci.">
        <title>Draft Genome of Tanacetum Coccineum: Genomic Comparison of Closely Related Tanacetum-Family Plants.</title>
        <authorList>
            <person name="Yamashiro T."/>
            <person name="Shiraishi A."/>
            <person name="Nakayama K."/>
            <person name="Satake H."/>
        </authorList>
    </citation>
    <scope>NUCLEOTIDE SEQUENCE</scope>
</reference>
<reference evidence="2" key="2">
    <citation type="submission" date="2022-01" db="EMBL/GenBank/DDBJ databases">
        <authorList>
            <person name="Yamashiro T."/>
            <person name="Shiraishi A."/>
            <person name="Satake H."/>
            <person name="Nakayama K."/>
        </authorList>
    </citation>
    <scope>NUCLEOTIDE SEQUENCE</scope>
</reference>
<proteinExistence type="predicted"/>
<evidence type="ECO:0008006" key="4">
    <source>
        <dbReference type="Google" id="ProtNLM"/>
    </source>
</evidence>
<dbReference type="Proteomes" id="UP001151760">
    <property type="component" value="Unassembled WGS sequence"/>
</dbReference>
<keyword evidence="3" id="KW-1185">Reference proteome</keyword>
<feature type="region of interest" description="Disordered" evidence="1">
    <location>
        <begin position="191"/>
        <end position="226"/>
    </location>
</feature>
<dbReference type="PANTHER" id="PTHR33240:SF15">
    <property type="entry name" value="GAG-PRO-LIKE PROTEIN"/>
    <property type="match status" value="1"/>
</dbReference>
<sequence length="258" mass="28694">MDNAIAFPSVPRYQLMDCPVVVDALIEGFRVRRIHVDGGSSSEVMYEHCFRNLSYRTRSRLKESRVPLVGFSGEVSYPLGVIDLEVTIGECRKTRTIIMEFAVVKSPSLYNALLGRTGMRSLGAVASTIHSMIKFPTSNGIATIATTREISKRVQKIEEAQALSRHARVTDPTLMQTSSEAVNPRVLLAPVETHPRRPGKEPMQLDDMEERRQLDKGRKPPKSGVEEKIVVNDNYPEQLVTIGGGLSAECRHALIHTL</sequence>
<organism evidence="2 3">
    <name type="scientific">Tanacetum coccineum</name>
    <dbReference type="NCBI Taxonomy" id="301880"/>
    <lineage>
        <taxon>Eukaryota</taxon>
        <taxon>Viridiplantae</taxon>
        <taxon>Streptophyta</taxon>
        <taxon>Embryophyta</taxon>
        <taxon>Tracheophyta</taxon>
        <taxon>Spermatophyta</taxon>
        <taxon>Magnoliopsida</taxon>
        <taxon>eudicotyledons</taxon>
        <taxon>Gunneridae</taxon>
        <taxon>Pentapetalae</taxon>
        <taxon>asterids</taxon>
        <taxon>campanulids</taxon>
        <taxon>Asterales</taxon>
        <taxon>Asteraceae</taxon>
        <taxon>Asteroideae</taxon>
        <taxon>Anthemideae</taxon>
        <taxon>Anthemidinae</taxon>
        <taxon>Tanacetum</taxon>
    </lineage>
</organism>